<evidence type="ECO:0000313" key="4">
    <source>
        <dbReference type="Proteomes" id="UP001175271"/>
    </source>
</evidence>
<feature type="domain" description="BPTI/Kunitz inhibitor" evidence="2">
    <location>
        <begin position="1875"/>
        <end position="1925"/>
    </location>
</feature>
<evidence type="ECO:0000256" key="1">
    <source>
        <dbReference type="SAM" id="SignalP"/>
    </source>
</evidence>
<dbReference type="Pfam" id="PF00014">
    <property type="entry name" value="Kunitz_BPTI"/>
    <property type="match status" value="17"/>
</dbReference>
<comment type="caution">
    <text evidence="3">The sequence shown here is derived from an EMBL/GenBank/DDBJ whole genome shotgun (WGS) entry which is preliminary data.</text>
</comment>
<feature type="domain" description="BPTI/Kunitz inhibitor" evidence="2">
    <location>
        <begin position="585"/>
        <end position="635"/>
    </location>
</feature>
<feature type="domain" description="BPTI/Kunitz inhibitor" evidence="2">
    <location>
        <begin position="1554"/>
        <end position="1606"/>
    </location>
</feature>
<dbReference type="InterPro" id="IPR028150">
    <property type="entry name" value="Lustrin_cystein"/>
</dbReference>
<feature type="domain" description="BPTI/Kunitz inhibitor" evidence="2">
    <location>
        <begin position="708"/>
        <end position="758"/>
    </location>
</feature>
<dbReference type="PANTHER" id="PTHR46339">
    <property type="entry name" value="PROTEIN CBG15282-RELATED"/>
    <property type="match status" value="1"/>
</dbReference>
<evidence type="ECO:0000259" key="2">
    <source>
        <dbReference type="PROSITE" id="PS50279"/>
    </source>
</evidence>
<keyword evidence="4" id="KW-1185">Reference proteome</keyword>
<dbReference type="InterPro" id="IPR006150">
    <property type="entry name" value="Cys_repeat_1"/>
</dbReference>
<feature type="domain" description="BPTI/Kunitz inhibitor" evidence="2">
    <location>
        <begin position="1450"/>
        <end position="1500"/>
    </location>
</feature>
<dbReference type="GO" id="GO:0004867">
    <property type="term" value="F:serine-type endopeptidase inhibitor activity"/>
    <property type="evidence" value="ECO:0007669"/>
    <property type="project" value="InterPro"/>
</dbReference>
<dbReference type="PROSITE" id="PS00280">
    <property type="entry name" value="BPTI_KUNITZ_1"/>
    <property type="match status" value="1"/>
</dbReference>
<feature type="domain" description="BPTI/Kunitz inhibitor" evidence="2">
    <location>
        <begin position="1133"/>
        <end position="1183"/>
    </location>
</feature>
<dbReference type="SUPFAM" id="SSF57362">
    <property type="entry name" value="BPTI-like"/>
    <property type="match status" value="17"/>
</dbReference>
<protein>
    <recommendedName>
        <fullName evidence="2">BPTI/Kunitz inhibitor domain-containing protein</fullName>
    </recommendedName>
</protein>
<dbReference type="Proteomes" id="UP001175271">
    <property type="component" value="Unassembled WGS sequence"/>
</dbReference>
<dbReference type="InterPro" id="IPR002223">
    <property type="entry name" value="Kunitz_BPTI"/>
</dbReference>
<gene>
    <name evidence="3" type="ORF">QR680_005774</name>
</gene>
<name>A0AA39HVH3_9BILA</name>
<organism evidence="3 4">
    <name type="scientific">Steinernema hermaphroditum</name>
    <dbReference type="NCBI Taxonomy" id="289476"/>
    <lineage>
        <taxon>Eukaryota</taxon>
        <taxon>Metazoa</taxon>
        <taxon>Ecdysozoa</taxon>
        <taxon>Nematoda</taxon>
        <taxon>Chromadorea</taxon>
        <taxon>Rhabditida</taxon>
        <taxon>Tylenchina</taxon>
        <taxon>Panagrolaimomorpha</taxon>
        <taxon>Strongyloidoidea</taxon>
        <taxon>Steinernematidae</taxon>
        <taxon>Steinernema</taxon>
    </lineage>
</organism>
<reference evidence="3" key="1">
    <citation type="submission" date="2023-06" db="EMBL/GenBank/DDBJ databases">
        <title>Genomic analysis of the entomopathogenic nematode Steinernema hermaphroditum.</title>
        <authorList>
            <person name="Schwarz E.M."/>
            <person name="Heppert J.K."/>
            <person name="Baniya A."/>
            <person name="Schwartz H.T."/>
            <person name="Tan C.-H."/>
            <person name="Antoshechkin I."/>
            <person name="Sternberg P.W."/>
            <person name="Goodrich-Blair H."/>
            <person name="Dillman A.R."/>
        </authorList>
    </citation>
    <scope>NUCLEOTIDE SEQUENCE</scope>
    <source>
        <strain evidence="3">PS9179</strain>
        <tissue evidence="3">Whole animal</tissue>
    </source>
</reference>
<feature type="domain" description="BPTI/Kunitz inhibitor" evidence="2">
    <location>
        <begin position="266"/>
        <end position="320"/>
    </location>
</feature>
<feature type="domain" description="BPTI/Kunitz inhibitor" evidence="2">
    <location>
        <begin position="1769"/>
        <end position="1819"/>
    </location>
</feature>
<dbReference type="CDD" id="cd00109">
    <property type="entry name" value="Kunitz-type"/>
    <property type="match status" value="1"/>
</dbReference>
<dbReference type="EMBL" id="JAUCMV010000003">
    <property type="protein sequence ID" value="KAK0411673.1"/>
    <property type="molecule type" value="Genomic_DNA"/>
</dbReference>
<dbReference type="SMART" id="SM00289">
    <property type="entry name" value="WR1"/>
    <property type="match status" value="15"/>
</dbReference>
<accession>A0AA39HVH3</accession>
<evidence type="ECO:0000313" key="3">
    <source>
        <dbReference type="EMBL" id="KAK0411673.1"/>
    </source>
</evidence>
<feature type="domain" description="BPTI/Kunitz inhibitor" evidence="2">
    <location>
        <begin position="1027"/>
        <end position="1077"/>
    </location>
</feature>
<dbReference type="PROSITE" id="PS50279">
    <property type="entry name" value="BPTI_KUNITZ_2"/>
    <property type="match status" value="17"/>
</dbReference>
<feature type="domain" description="BPTI/Kunitz inhibitor" evidence="2">
    <location>
        <begin position="814"/>
        <end position="864"/>
    </location>
</feature>
<feature type="domain" description="BPTI/Kunitz inhibitor" evidence="2">
    <location>
        <begin position="1345"/>
        <end position="1395"/>
    </location>
</feature>
<dbReference type="Pfam" id="PF14625">
    <property type="entry name" value="Lustrin_cystein"/>
    <property type="match status" value="15"/>
</dbReference>
<feature type="chain" id="PRO_5041256060" description="BPTI/Kunitz inhibitor domain-containing protein" evidence="1">
    <location>
        <begin position="20"/>
        <end position="2146"/>
    </location>
</feature>
<dbReference type="InterPro" id="IPR053014">
    <property type="entry name" value="Cuticle_assoc_divergent"/>
</dbReference>
<feature type="signal peptide" evidence="1">
    <location>
        <begin position="1"/>
        <end position="19"/>
    </location>
</feature>
<sequence length="2146" mass="230697">MQFYFLLCLLLYAMRSTQTTTSAPSIELYIPRNDPIKEEDLARLRAIYYVIIVPPPLEQSPKESILASDPRFLSAGHYRIPDLNSPNETPLAPKDDALSGIDFSLLCADGVPLLMENDLPKPCSPRAKTGFDACPSSFWCHVGLPNTTNYCCPRNKEGDNPCMLPAAKGFGKATLQRFFFDSLTKSCIEMEYTGFGGNENNFLSKAECEGRCRRPDDQVNIPTIYVHTDELPIVPIFKPVTQAPAFSPKVETTTPTAAPPKPVNPCNHPPDKGIASDPQIARSIRFYYDLAASHCVQFTYLGSGGNMNNFETEHLCMETCGTGGPEVANCLFTLALGNGGYRIPRYFYNVENKKCEKFYYTGSGGNRNRFASRSACIELCIKGVTPPPPTPLVEVTQPTVALEEPEDALESGVKYTHNVHSVRLATNGSVIPSTVVLTPSDQRYPMAMAYPAPAALTIQMGPTTTQVYPTLVHIELEPVQTTTPVAIVINPNGSDVHPMSFGRHSAPSRMPNTVQIAHGGFSRVDGSALGQMYPISPCRRPSFSGIYVQNCAASGGSGCPQGFFCQFGASFEQSVCCPVLGGNPCVQPKSSGVGLSAVGRWYYDAATNHCKTFLFHGFQGNQNNFMSFEQCQKTCGAINPCLQGQPLIQNDVNHRCSPNRPSCPANYYCHMGADSLDTVCCPVPLMATVVDKETKPLAGMSFRRHSPCSMNVAVGSGSKVLHRWAYSPVQQACVTFVYTGAAGNQNNFLTRNDCVNSCVAKMNPCGAGNPLMVNNDFAQCDRNGVTGCPASHFCHIGATTDTTVCCPRTGTNRCHLTLATGGGSAILHRYYFDAATSTCRAFTYTGMGGNENNFLTLQECRKTCPEFDNPCVGGAPPINPIDGSVGFCSAANPSCPKGFFCHVGDSRQTTVCCPRVGSQCDTPMALGTGSAQLPRFYYNSQRRACETFLYTGKGGNQNNFLTKAECENACPVLDNPCSGGFPALRKDSGDPVFCSTARSDICPAGFFCHIGATVATTLCCPGAGDPCRMPMAKGNGHAVMNRWYFNSESRVCVSFVYSGRGGNHNNFMSRSQCTKACPEYRSPCPGGQPHIGLSGQITHCGATGPSICPTTFWCHVGATLDTSVCCPGAADPCDQPLTRGSGTSQLLRFYYNRDSRSCQQFQYTGLGGNENNFLTLKACEERCPVFVNPCAMGTPQMDDWTPVACSAADPSVCGPKFFCHIGATEETTICCPGRVDDVCNEPRIAGTGDASLPRFAFNPLTRQCLPFLYTGVGGNQNNFLSKASCEHACPVLQNPCSGGEPATNTNGHYVSCSSSQPNVCPSGYWCHVGSDVTASVCCPGAENPCALPASPGTGKAAISRWYFDSNLRRCTRFTYSGKGGNQNNFLTLQECQLRCPEFQNPCATGDPAQAPSGGILFCSAERQICPSSYWCHLGASADASVCCPSLGDPCLSAMTPGTGHAKLPRWYFNQNTRQCLQFTYTGSGGNANNFLAEAACVAKCPVFRNPCPNAVGGGLFTVTRCSAQNPFACPAGHWCHIGGTSETSVCCPGASDPCSLPLQQGVPGNAGPYTRWYFDTTTRICRAFQYSGFEGNENNFLTREDCAQRCPEFVNPCYSGDPFRETLTGLVRFCQANSGFDCPPSFYCHLGADAQTTVCCPGSRDPCTSPLSIGSGTANLPRWYFNTQSRRCQQFVYTGIGGNNNNFLSREACTATCPEFSNPCGHGAPLTSVGGSITYCTAQNPHICPQGYFCHVGSTQESTVCCPGTMNPCLLPMDVGRGSASLTRFYFNQLTRRCEQFAYSGEGGNANNFIVVEACRQACPEYNNPCAAGEPYRPVGGGVAFCSASSPCPPNYYCHFGADSASTLCCPAGGQASPCMMPVVIGSGGSQMDRFYFNVALQQCVPFIYSGLGGNQNNFVTVHQCASSCMNGFQMQNSFAPLCTGPGCRPMHSMPRMAVHRSQSLSTSTRLCPKGEPLVSSSGAPVSCTPNQSSGCPREGYVCNVMSSGDAFCCPDPRSFCLQPRNPGSCPPGGSMTTVFGYNPTSDTCEQFLFTGCGGNLNQFKTAGECNNICCNKGYNLLLRFNDVDENSDPEASNSSWVEDTSSEWNSTTSDLITEILNAANSTREPKKKVVKTRRKSWTDWFSFWK</sequence>
<feature type="domain" description="BPTI/Kunitz inhibitor" evidence="2">
    <location>
        <begin position="162"/>
        <end position="212"/>
    </location>
</feature>
<dbReference type="SMART" id="SM00131">
    <property type="entry name" value="KU"/>
    <property type="match status" value="17"/>
</dbReference>
<feature type="domain" description="BPTI/Kunitz inhibitor" evidence="2">
    <location>
        <begin position="1239"/>
        <end position="1289"/>
    </location>
</feature>
<feature type="domain" description="BPTI/Kunitz inhibitor" evidence="2">
    <location>
        <begin position="920"/>
        <end position="970"/>
    </location>
</feature>
<dbReference type="CDD" id="cd22593">
    <property type="entry name" value="Kunitz_conkunitzin"/>
    <property type="match status" value="16"/>
</dbReference>
<keyword evidence="1" id="KW-0732">Signal</keyword>
<feature type="domain" description="BPTI/Kunitz inhibitor" evidence="2">
    <location>
        <begin position="330"/>
        <end position="380"/>
    </location>
</feature>
<dbReference type="PANTHER" id="PTHR46339:SF1">
    <property type="entry name" value="BPTI_KUNITZ INHIBITOR DOMAIN-CONTAINING PROTEIN"/>
    <property type="match status" value="1"/>
</dbReference>
<dbReference type="InterPro" id="IPR036880">
    <property type="entry name" value="Kunitz_BPTI_sf"/>
</dbReference>
<feature type="domain" description="BPTI/Kunitz inhibitor" evidence="2">
    <location>
        <begin position="1663"/>
        <end position="1713"/>
    </location>
</feature>
<proteinExistence type="predicted"/>
<dbReference type="InterPro" id="IPR020901">
    <property type="entry name" value="Prtase_inh_Kunz-CS"/>
</dbReference>
<feature type="domain" description="BPTI/Kunitz inhibitor" evidence="2">
    <location>
        <begin position="2017"/>
        <end position="2070"/>
    </location>
</feature>
<dbReference type="Gene3D" id="4.10.410.10">
    <property type="entry name" value="Pancreatic trypsin inhibitor Kunitz domain"/>
    <property type="match status" value="17"/>
</dbReference>